<reference evidence="6" key="1">
    <citation type="journal article" date="2015" name="Genome Announc.">
        <title>Draft Genome Sequence of Anaerolineae Strain TC1, a Novel Isolate from a Methanogenic Wastewater Treatment System.</title>
        <authorList>
            <person name="Matsuura N."/>
            <person name="Tourlousse D.M."/>
            <person name="Sun L."/>
            <person name="Toyonaga M."/>
            <person name="Kuroda K."/>
            <person name="Ohashi A."/>
            <person name="Cruz R."/>
            <person name="Yamaguchi T."/>
            <person name="Sekiguchi Y."/>
        </authorList>
    </citation>
    <scope>NUCLEOTIDE SEQUENCE [LARGE SCALE GENOMIC DNA]</scope>
    <source>
        <strain evidence="6">TC1</strain>
    </source>
</reference>
<dbReference type="PANTHER" id="PTHR34294">
    <property type="entry name" value="TRANSCRIPTIONAL REGULATOR-RELATED"/>
    <property type="match status" value="1"/>
</dbReference>
<dbReference type="GO" id="GO:0003677">
    <property type="term" value="F:DNA binding"/>
    <property type="evidence" value="ECO:0007669"/>
    <property type="project" value="UniProtKB-KW"/>
</dbReference>
<dbReference type="STRING" id="1678840.ATC1_12242"/>
<evidence type="ECO:0000256" key="1">
    <source>
        <dbReference type="ARBA" id="ARBA00010466"/>
    </source>
</evidence>
<evidence type="ECO:0000259" key="5">
    <source>
        <dbReference type="Pfam" id="PF04198"/>
    </source>
</evidence>
<dbReference type="Pfam" id="PF04198">
    <property type="entry name" value="Sugar-bind"/>
    <property type="match status" value="1"/>
</dbReference>
<organism evidence="6">
    <name type="scientific">Flexilinea flocculi</name>
    <dbReference type="NCBI Taxonomy" id="1678840"/>
    <lineage>
        <taxon>Bacteria</taxon>
        <taxon>Bacillati</taxon>
        <taxon>Chloroflexota</taxon>
        <taxon>Anaerolineae</taxon>
        <taxon>Anaerolineales</taxon>
        <taxon>Anaerolineaceae</taxon>
        <taxon>Flexilinea</taxon>
    </lineage>
</organism>
<dbReference type="Gene3D" id="1.10.10.60">
    <property type="entry name" value="Homeodomain-like"/>
    <property type="match status" value="1"/>
</dbReference>
<dbReference type="SUPFAM" id="SSF100950">
    <property type="entry name" value="NagB/RpiA/CoA transferase-like"/>
    <property type="match status" value="1"/>
</dbReference>
<sequence length="319" mass="34656">MGRKEDPRLIARVARLYYESRVRQNEIAEQLGLSQAAVSRLLTLGEKEGIVKIVVNIPRGVYTEMEENLVAKYGLKDVVIADCASEEEGPGMIREIGACAASYLENTIRPNDIIGLSSWSSMLISTVNAMTPVPRKNGIQVVQILGGLGNASSQNQSAYLASHLASLVNGTAYFLPLPAVIKTDEVYQTIIQDKSVSDVLSLFPFVNTALVGIGALNPSSLLAASGNALSEKDIRILESNGAVGDILLRFFDQNGNEMDQSLLTSHVISMEIAQLKKVERAIGIAGGRRKYRAIRGSLRGRLINILITDQFTAQRLLEE</sequence>
<gene>
    <name evidence="6" type="ORF">ATC1_12242</name>
</gene>
<keyword evidence="2" id="KW-0805">Transcription regulation</keyword>
<dbReference type="InterPro" id="IPR051054">
    <property type="entry name" value="SorC_transcr_regulators"/>
</dbReference>
<evidence type="ECO:0000256" key="2">
    <source>
        <dbReference type="ARBA" id="ARBA00023015"/>
    </source>
</evidence>
<evidence type="ECO:0000256" key="4">
    <source>
        <dbReference type="ARBA" id="ARBA00023163"/>
    </source>
</evidence>
<dbReference type="RefSeq" id="WP_062278377.1">
    <property type="nucleotide sequence ID" value="NZ_DF968180.1"/>
</dbReference>
<accession>A0A0K8PAM5</accession>
<dbReference type="InterPro" id="IPR037171">
    <property type="entry name" value="NagB/RpiA_transferase-like"/>
</dbReference>
<protein>
    <submittedName>
        <fullName evidence="6">DNA-binding transcriptional regulator LsrR, DeoR family</fullName>
    </submittedName>
</protein>
<proteinExistence type="inferred from homology"/>
<feature type="domain" description="Sugar-binding" evidence="5">
    <location>
        <begin position="63"/>
        <end position="318"/>
    </location>
</feature>
<evidence type="ECO:0000313" key="7">
    <source>
        <dbReference type="Proteomes" id="UP000053370"/>
    </source>
</evidence>
<evidence type="ECO:0000256" key="3">
    <source>
        <dbReference type="ARBA" id="ARBA00023125"/>
    </source>
</evidence>
<dbReference type="InterPro" id="IPR007324">
    <property type="entry name" value="Sugar-bd_dom_put"/>
</dbReference>
<keyword evidence="7" id="KW-1185">Reference proteome</keyword>
<dbReference type="GO" id="GO:0030246">
    <property type="term" value="F:carbohydrate binding"/>
    <property type="evidence" value="ECO:0007669"/>
    <property type="project" value="InterPro"/>
</dbReference>
<dbReference type="InterPro" id="IPR036390">
    <property type="entry name" value="WH_DNA-bd_sf"/>
</dbReference>
<comment type="similarity">
    <text evidence="1">Belongs to the SorC transcriptional regulatory family.</text>
</comment>
<dbReference type="OrthoDB" id="58802at2"/>
<dbReference type="Proteomes" id="UP000053370">
    <property type="component" value="Unassembled WGS sequence"/>
</dbReference>
<dbReference type="Gene3D" id="3.40.50.1360">
    <property type="match status" value="1"/>
</dbReference>
<keyword evidence="4" id="KW-0804">Transcription</keyword>
<evidence type="ECO:0000313" key="6">
    <source>
        <dbReference type="EMBL" id="GAP39707.1"/>
    </source>
</evidence>
<keyword evidence="3 6" id="KW-0238">DNA-binding</keyword>
<dbReference type="EMBL" id="DF968180">
    <property type="protein sequence ID" value="GAP39707.1"/>
    <property type="molecule type" value="Genomic_DNA"/>
</dbReference>
<name>A0A0K8PAM5_9CHLR</name>
<dbReference type="SUPFAM" id="SSF46785">
    <property type="entry name" value="Winged helix' DNA-binding domain"/>
    <property type="match status" value="1"/>
</dbReference>
<dbReference type="AlphaFoldDB" id="A0A0K8PAM5"/>